<dbReference type="PROSITE" id="PS00894">
    <property type="entry name" value="HTH_DEOR_1"/>
    <property type="match status" value="1"/>
</dbReference>
<evidence type="ECO:0000313" key="9">
    <source>
        <dbReference type="Proteomes" id="UP001059773"/>
    </source>
</evidence>
<evidence type="ECO:0000256" key="3">
    <source>
        <dbReference type="ARBA" id="ARBA00023015"/>
    </source>
</evidence>
<dbReference type="InterPro" id="IPR018356">
    <property type="entry name" value="Tscrpt_reg_HTH_DeoR_CS"/>
</dbReference>
<dbReference type="Gene3D" id="1.10.10.10">
    <property type="entry name" value="Winged helix-like DNA-binding domain superfamily/Winged helix DNA-binding domain"/>
    <property type="match status" value="1"/>
</dbReference>
<reference evidence="8" key="1">
    <citation type="submission" date="2022-07" db="EMBL/GenBank/DDBJ databases">
        <title>FELIX.</title>
        <authorList>
            <person name="Wan K.H."/>
            <person name="Park S."/>
            <person name="Lawrence Q."/>
            <person name="Eichenberger J.P."/>
            <person name="Booth B.W."/>
            <person name="Piaggio A.J."/>
            <person name="Chandler J.C."/>
            <person name="Franklin A.B."/>
            <person name="Celniker S.E."/>
        </authorList>
    </citation>
    <scope>NUCLEOTIDE SEQUENCE</scope>
    <source>
        <strain evidence="8">QA-1986 374</strain>
    </source>
</reference>
<evidence type="ECO:0000256" key="5">
    <source>
        <dbReference type="ARBA" id="ARBA00023163"/>
    </source>
</evidence>
<dbReference type="RefSeq" id="WP_244444920.1">
    <property type="nucleotide sequence ID" value="NZ_CABKTI010000001.1"/>
</dbReference>
<dbReference type="Proteomes" id="UP001059773">
    <property type="component" value="Chromosome"/>
</dbReference>
<dbReference type="PANTHER" id="PTHR30363:SF4">
    <property type="entry name" value="GLYCEROL-3-PHOSPHATE REGULON REPRESSOR"/>
    <property type="match status" value="1"/>
</dbReference>
<dbReference type="InterPro" id="IPR037171">
    <property type="entry name" value="NagB/RpiA_transferase-like"/>
</dbReference>
<evidence type="ECO:0000313" key="8">
    <source>
        <dbReference type="EMBL" id="UUI02993.1"/>
    </source>
</evidence>
<dbReference type="PROSITE" id="PS51000">
    <property type="entry name" value="HTH_DEOR_2"/>
    <property type="match status" value="1"/>
</dbReference>
<dbReference type="InterPro" id="IPR001034">
    <property type="entry name" value="DeoR_HTH"/>
</dbReference>
<proteinExistence type="predicted"/>
<keyword evidence="9" id="KW-1185">Reference proteome</keyword>
<evidence type="ECO:0000256" key="2">
    <source>
        <dbReference type="ARBA" id="ARBA00022491"/>
    </source>
</evidence>
<keyword evidence="3" id="KW-0805">Transcription regulation</keyword>
<dbReference type="SMART" id="SM01134">
    <property type="entry name" value="DeoRC"/>
    <property type="match status" value="1"/>
</dbReference>
<dbReference type="EMBL" id="CP101914">
    <property type="protein sequence ID" value="UUI02993.1"/>
    <property type="molecule type" value="Genomic_DNA"/>
</dbReference>
<evidence type="ECO:0000259" key="7">
    <source>
        <dbReference type="PROSITE" id="PS51000"/>
    </source>
</evidence>
<feature type="domain" description="HTH deoR-type" evidence="7">
    <location>
        <begin position="4"/>
        <end position="59"/>
    </location>
</feature>
<dbReference type="PANTHER" id="PTHR30363">
    <property type="entry name" value="HTH-TYPE TRANSCRIPTIONAL REGULATOR SRLR-RELATED"/>
    <property type="match status" value="1"/>
</dbReference>
<gene>
    <name evidence="8" type="ORF">NP439_23680</name>
</gene>
<organism evidence="8 9">
    <name type="scientific">Oceanobacillus jeddahense</name>
    <dbReference type="NCBI Taxonomy" id="1462527"/>
    <lineage>
        <taxon>Bacteria</taxon>
        <taxon>Bacillati</taxon>
        <taxon>Bacillota</taxon>
        <taxon>Bacilli</taxon>
        <taxon>Bacillales</taxon>
        <taxon>Bacillaceae</taxon>
        <taxon>Oceanobacillus</taxon>
    </lineage>
</organism>
<dbReference type="PRINTS" id="PR00037">
    <property type="entry name" value="HTHLACR"/>
</dbReference>
<evidence type="ECO:0000256" key="1">
    <source>
        <dbReference type="ARBA" id="ARBA00021390"/>
    </source>
</evidence>
<evidence type="ECO:0000256" key="4">
    <source>
        <dbReference type="ARBA" id="ARBA00023125"/>
    </source>
</evidence>
<keyword evidence="2" id="KW-0678">Repressor</keyword>
<keyword evidence="4 8" id="KW-0238">DNA-binding</keyword>
<dbReference type="SUPFAM" id="SSF46785">
    <property type="entry name" value="Winged helix' DNA-binding domain"/>
    <property type="match status" value="1"/>
</dbReference>
<dbReference type="InterPro" id="IPR050313">
    <property type="entry name" value="Carb_Metab_HTH_regulators"/>
</dbReference>
<dbReference type="SUPFAM" id="SSF100950">
    <property type="entry name" value="NagB/RpiA/CoA transferase-like"/>
    <property type="match status" value="1"/>
</dbReference>
<comment type="function">
    <text evidence="6">Repressor of the lactose catabolism operon. Galactose-6-phosphate is the inducer.</text>
</comment>
<dbReference type="InterPro" id="IPR014036">
    <property type="entry name" value="DeoR-like_C"/>
</dbReference>
<name>A0ABY5JV13_9BACI</name>
<evidence type="ECO:0000256" key="6">
    <source>
        <dbReference type="ARBA" id="ARBA00024937"/>
    </source>
</evidence>
<keyword evidence="5" id="KW-0804">Transcription</keyword>
<dbReference type="Pfam" id="PF08220">
    <property type="entry name" value="HTH_DeoR"/>
    <property type="match status" value="1"/>
</dbReference>
<sequence>MMLKEERKQRILDILSVEQKVIASDLSQLFNVSEDTVRRDLKELDTQGLLKRVHRGALRIGPPVTDFTYRQTVEKDAKSAIADKALPFLKEESVIIIDGSTTNLTLVEMIPQDFRATIITNSPPIAVALSQHRNIEVINLGGIFYKRSMINVGVETYQSLSKMRADLYIMGIYNIDIESGISVPTMQEAEIKNRMIDVSTEVLSMLTKDKFGTVSKHIVSSIENISYLISDQITEQIRRDYSKEKVLLID</sequence>
<dbReference type="Gene3D" id="3.40.50.1360">
    <property type="match status" value="1"/>
</dbReference>
<dbReference type="SMART" id="SM00420">
    <property type="entry name" value="HTH_DEOR"/>
    <property type="match status" value="1"/>
</dbReference>
<accession>A0ABY5JV13</accession>
<dbReference type="InterPro" id="IPR036388">
    <property type="entry name" value="WH-like_DNA-bd_sf"/>
</dbReference>
<protein>
    <recommendedName>
        <fullName evidence="1">Lactose phosphotransferase system repressor</fullName>
    </recommendedName>
</protein>
<dbReference type="GO" id="GO:0003677">
    <property type="term" value="F:DNA binding"/>
    <property type="evidence" value="ECO:0007669"/>
    <property type="project" value="UniProtKB-KW"/>
</dbReference>
<dbReference type="InterPro" id="IPR036390">
    <property type="entry name" value="WH_DNA-bd_sf"/>
</dbReference>
<dbReference type="Pfam" id="PF00455">
    <property type="entry name" value="DeoRC"/>
    <property type="match status" value="1"/>
</dbReference>